<gene>
    <name evidence="1" type="ORF">XENORESO_021665</name>
</gene>
<protein>
    <submittedName>
        <fullName evidence="1">Uncharacterized protein</fullName>
    </submittedName>
</protein>
<evidence type="ECO:0000313" key="2">
    <source>
        <dbReference type="Proteomes" id="UP001444071"/>
    </source>
</evidence>
<reference evidence="1 2" key="1">
    <citation type="submission" date="2021-06" db="EMBL/GenBank/DDBJ databases">
        <authorList>
            <person name="Palmer J.M."/>
        </authorList>
    </citation>
    <scope>NUCLEOTIDE SEQUENCE [LARGE SCALE GENOMIC DNA]</scope>
    <source>
        <strain evidence="1 2">XR_2019</strain>
        <tissue evidence="1">Muscle</tissue>
    </source>
</reference>
<organism evidence="1 2">
    <name type="scientific">Xenotaenia resolanae</name>
    <dbReference type="NCBI Taxonomy" id="208358"/>
    <lineage>
        <taxon>Eukaryota</taxon>
        <taxon>Metazoa</taxon>
        <taxon>Chordata</taxon>
        <taxon>Craniata</taxon>
        <taxon>Vertebrata</taxon>
        <taxon>Euteleostomi</taxon>
        <taxon>Actinopterygii</taxon>
        <taxon>Neopterygii</taxon>
        <taxon>Teleostei</taxon>
        <taxon>Neoteleostei</taxon>
        <taxon>Acanthomorphata</taxon>
        <taxon>Ovalentaria</taxon>
        <taxon>Atherinomorphae</taxon>
        <taxon>Cyprinodontiformes</taxon>
        <taxon>Goodeidae</taxon>
        <taxon>Xenotaenia</taxon>
    </lineage>
</organism>
<proteinExistence type="predicted"/>
<dbReference type="Proteomes" id="UP001444071">
    <property type="component" value="Unassembled WGS sequence"/>
</dbReference>
<sequence>MFKKYKSEKCGVHRYSVPFTLTPLNKIECNQFPSEDIFQCKSSCSLKASEVCQRALKKKECSREVRDKVEKNFKAGLGYKMHFLIHHPKTATANLLQSFN</sequence>
<accession>A0ABV0W626</accession>
<name>A0ABV0W626_9TELE</name>
<evidence type="ECO:0000313" key="1">
    <source>
        <dbReference type="EMBL" id="MEQ2264901.1"/>
    </source>
</evidence>
<keyword evidence="2" id="KW-1185">Reference proteome</keyword>
<dbReference type="EMBL" id="JAHRIM010030958">
    <property type="protein sequence ID" value="MEQ2264901.1"/>
    <property type="molecule type" value="Genomic_DNA"/>
</dbReference>
<comment type="caution">
    <text evidence="1">The sequence shown here is derived from an EMBL/GenBank/DDBJ whole genome shotgun (WGS) entry which is preliminary data.</text>
</comment>